<proteinExistence type="predicted"/>
<organism evidence="5 6">
    <name type="scientific">Actinomadura monticuli</name>
    <dbReference type="NCBI Taxonomy" id="3097367"/>
    <lineage>
        <taxon>Bacteria</taxon>
        <taxon>Bacillati</taxon>
        <taxon>Actinomycetota</taxon>
        <taxon>Actinomycetes</taxon>
        <taxon>Streptosporangiales</taxon>
        <taxon>Thermomonosporaceae</taxon>
        <taxon>Actinomadura</taxon>
    </lineage>
</organism>
<comment type="caution">
    <text evidence="5">The sequence shown here is derived from an EMBL/GenBank/DDBJ whole genome shotgun (WGS) entry which is preliminary data.</text>
</comment>
<gene>
    <name evidence="5" type="ORF">SM611_17820</name>
</gene>
<keyword evidence="6" id="KW-1185">Reference proteome</keyword>
<reference evidence="5 6" key="1">
    <citation type="submission" date="2023-11" db="EMBL/GenBank/DDBJ databases">
        <title>Actinomadura monticuli sp. nov., isolated from volcanic ash.</title>
        <authorList>
            <person name="Lee S.D."/>
            <person name="Yang H."/>
            <person name="Kim I.S."/>
        </authorList>
    </citation>
    <scope>NUCLEOTIDE SEQUENCE [LARGE SCALE GENOMIC DNA]</scope>
    <source>
        <strain evidence="5 6">DLS-62</strain>
    </source>
</reference>
<evidence type="ECO:0000313" key="6">
    <source>
        <dbReference type="Proteomes" id="UP001569963"/>
    </source>
</evidence>
<keyword evidence="1 2" id="KW-0238">DNA-binding</keyword>
<dbReference type="EMBL" id="JAXCEI010000007">
    <property type="protein sequence ID" value="MFA1540789.1"/>
    <property type="molecule type" value="Genomic_DNA"/>
</dbReference>
<accession>A0ABV4QFP2</accession>
<dbReference type="Proteomes" id="UP001569963">
    <property type="component" value="Unassembled WGS sequence"/>
</dbReference>
<evidence type="ECO:0000313" key="5">
    <source>
        <dbReference type="EMBL" id="MFA1540789.1"/>
    </source>
</evidence>
<dbReference type="Gene3D" id="1.10.357.10">
    <property type="entry name" value="Tetracycline Repressor, domain 2"/>
    <property type="match status" value="1"/>
</dbReference>
<feature type="region of interest" description="Disordered" evidence="3">
    <location>
        <begin position="203"/>
        <end position="225"/>
    </location>
</feature>
<name>A0ABV4QFP2_9ACTN</name>
<evidence type="ECO:0000256" key="1">
    <source>
        <dbReference type="ARBA" id="ARBA00023125"/>
    </source>
</evidence>
<dbReference type="InterPro" id="IPR009057">
    <property type="entry name" value="Homeodomain-like_sf"/>
</dbReference>
<evidence type="ECO:0000256" key="3">
    <source>
        <dbReference type="SAM" id="MobiDB-lite"/>
    </source>
</evidence>
<dbReference type="SUPFAM" id="SSF46689">
    <property type="entry name" value="Homeodomain-like"/>
    <property type="match status" value="1"/>
</dbReference>
<feature type="domain" description="HTH tetR-type" evidence="4">
    <location>
        <begin position="6"/>
        <end position="67"/>
    </location>
</feature>
<protein>
    <submittedName>
        <fullName evidence="5">Helix-turn-helix domain-containing protein</fullName>
    </submittedName>
</protein>
<evidence type="ECO:0000259" key="4">
    <source>
        <dbReference type="PROSITE" id="PS50977"/>
    </source>
</evidence>
<dbReference type="Pfam" id="PF00440">
    <property type="entry name" value="TetR_N"/>
    <property type="match status" value="1"/>
</dbReference>
<sequence length="225" mass="24120">MPKDARATREALIRAGAHLFAAHGIDAARTRDIVTRAGQGNDSAITYHFGSRAGLLNAILRAGITRMEPARAATLPTLRPHDLPAIVAAIVHPTADELRTPQGRDFLRITAQLAGRAGIRDHHHPALLDDTALQRQLHLLQNACTATLPEPLALERISLFIAFLTAALADRTTRPRTPAAIDHHTFTTDLTAMLTAALQAPARTGLPNHPQPPTVDPSPRGGAVR</sequence>
<evidence type="ECO:0000256" key="2">
    <source>
        <dbReference type="PROSITE-ProRule" id="PRU00335"/>
    </source>
</evidence>
<dbReference type="RefSeq" id="WP_371950722.1">
    <property type="nucleotide sequence ID" value="NZ_JAXCEI010000007.1"/>
</dbReference>
<dbReference type="PROSITE" id="PS50977">
    <property type="entry name" value="HTH_TETR_2"/>
    <property type="match status" value="1"/>
</dbReference>
<dbReference type="InterPro" id="IPR001647">
    <property type="entry name" value="HTH_TetR"/>
</dbReference>
<feature type="DNA-binding region" description="H-T-H motif" evidence="2">
    <location>
        <begin position="30"/>
        <end position="49"/>
    </location>
</feature>